<evidence type="ECO:0000313" key="2">
    <source>
        <dbReference type="EMBL" id="WNY22878.1"/>
    </source>
</evidence>
<gene>
    <name evidence="2" type="ORF">MmiHf6_01700</name>
</gene>
<sequence>MGLFGKLFGSNEYNAKEPQGHLKTKNYNRLDWEIDDNEYTKQDYIASSEYIIPSHQTVTEFFGKLDAGEIYAVNDVFFRIDYMGRPKDWYKQRDYMFKEITLKKKEKSEEAEETAKADEKEDNLKENEENIKTDSDTNVYVMEGTGTFLKEDYTGTILESETRDVSIYAEITYKNNRLDVRSCRGFDDTDNWYAFMLLFKILEYYKYPTETCKTVEVGVCEK</sequence>
<keyword evidence="3" id="KW-1185">Reference proteome</keyword>
<accession>A0AA96V0S4</accession>
<dbReference type="KEGG" id="mehf:MmiHf6_01700"/>
<dbReference type="EMBL" id="CP131059">
    <property type="protein sequence ID" value="WNY22878.1"/>
    <property type="molecule type" value="Genomic_DNA"/>
</dbReference>
<proteinExistence type="predicted"/>
<reference evidence="2 3" key="1">
    <citation type="submission" date="2023-07" db="EMBL/GenBank/DDBJ databases">
        <title>Closed genoem sequence of Methanomicrococcus sp. Hf6.</title>
        <authorList>
            <person name="Poehlein A."/>
            <person name="Protasov E."/>
            <person name="Platt K."/>
            <person name="Reeh H."/>
            <person name="Daniel R."/>
            <person name="Brune A."/>
        </authorList>
    </citation>
    <scope>NUCLEOTIDE SEQUENCE [LARGE SCALE GENOMIC DNA]</scope>
    <source>
        <strain evidence="2 3">Hf6</strain>
    </source>
</reference>
<dbReference type="RefSeq" id="WP_316557850.1">
    <property type="nucleotide sequence ID" value="NZ_CP131059.1"/>
</dbReference>
<dbReference type="AlphaFoldDB" id="A0AA96V0S4"/>
<dbReference type="Proteomes" id="UP001302978">
    <property type="component" value="Chromosome"/>
</dbReference>
<evidence type="ECO:0000256" key="1">
    <source>
        <dbReference type="SAM" id="MobiDB-lite"/>
    </source>
</evidence>
<feature type="region of interest" description="Disordered" evidence="1">
    <location>
        <begin position="108"/>
        <end position="127"/>
    </location>
</feature>
<dbReference type="GeneID" id="85194609"/>
<protein>
    <submittedName>
        <fullName evidence="2">Uncharacterized protein</fullName>
    </submittedName>
</protein>
<name>A0AA96V0S4_9EURY</name>
<organism evidence="2 3">
    <name type="scientific">Methanimicrococcus hongohii</name>
    <dbReference type="NCBI Taxonomy" id="3028295"/>
    <lineage>
        <taxon>Archaea</taxon>
        <taxon>Methanobacteriati</taxon>
        <taxon>Methanobacteriota</taxon>
        <taxon>Stenosarchaea group</taxon>
        <taxon>Methanomicrobia</taxon>
        <taxon>Methanosarcinales</taxon>
        <taxon>Methanosarcinaceae</taxon>
        <taxon>Methanimicrococcus</taxon>
    </lineage>
</organism>
<evidence type="ECO:0000313" key="3">
    <source>
        <dbReference type="Proteomes" id="UP001302978"/>
    </source>
</evidence>